<protein>
    <submittedName>
        <fullName evidence="1">Uncharacterized protein</fullName>
    </submittedName>
</protein>
<dbReference type="Proteomes" id="UP001233172">
    <property type="component" value="Unassembled WGS sequence"/>
</dbReference>
<accession>A0AAD8EXS7</accession>
<proteinExistence type="predicted"/>
<evidence type="ECO:0000313" key="1">
    <source>
        <dbReference type="EMBL" id="KAK0043368.1"/>
    </source>
</evidence>
<reference evidence="1" key="1">
    <citation type="journal article" date="2023" name="PLoS Negl. Trop. Dis.">
        <title>A genome sequence for Biomphalaria pfeifferi, the major vector snail for the human-infecting parasite Schistosoma mansoni.</title>
        <authorList>
            <person name="Bu L."/>
            <person name="Lu L."/>
            <person name="Laidemitt M.R."/>
            <person name="Zhang S.M."/>
            <person name="Mutuku M."/>
            <person name="Mkoji G."/>
            <person name="Steinauer M."/>
            <person name="Loker E.S."/>
        </authorList>
    </citation>
    <scope>NUCLEOTIDE SEQUENCE</scope>
    <source>
        <strain evidence="1">KasaAsao</strain>
    </source>
</reference>
<comment type="caution">
    <text evidence="1">The sequence shown here is derived from an EMBL/GenBank/DDBJ whole genome shotgun (WGS) entry which is preliminary data.</text>
</comment>
<dbReference type="EMBL" id="JASAOG010000218">
    <property type="protein sequence ID" value="KAK0043368.1"/>
    <property type="molecule type" value="Genomic_DNA"/>
</dbReference>
<keyword evidence="2" id="KW-1185">Reference proteome</keyword>
<reference evidence="1" key="2">
    <citation type="submission" date="2023-04" db="EMBL/GenBank/DDBJ databases">
        <authorList>
            <person name="Bu L."/>
            <person name="Lu L."/>
            <person name="Laidemitt M.R."/>
            <person name="Zhang S.M."/>
            <person name="Mutuku M."/>
            <person name="Mkoji G."/>
            <person name="Steinauer M."/>
            <person name="Loker E.S."/>
        </authorList>
    </citation>
    <scope>NUCLEOTIDE SEQUENCE</scope>
    <source>
        <strain evidence="1">KasaAsao</strain>
        <tissue evidence="1">Whole Snail</tissue>
    </source>
</reference>
<dbReference type="AlphaFoldDB" id="A0AAD8EXS7"/>
<sequence length="300" mass="34286">MQERNEVEFVLEGQDSSLISFKHCTKNPGHKDFVKLTDFKVENLPPDYQDVMIYKMIQYIGLITVKLNVSFTSNNRSNNDETAKLRGTRNIRLGSGFIMSVCKKEKSLEKKCPCKECLESNNPKEQWAEILVLTAKHVVFDTEEVKHTKCELFYDGVRQIEILYGHKVHKVIDKNDACIFLCAMHNLETWNKIKMLCDMRDNIHRKLADKYTSKCLKNQLAIIVSHPHGQPKMVSVGDVISFKRSLDGDVQYEYRASTCSGSSGAPVYVLTREWDLNFSEHVHSSSTLKNGINRSSFGPA</sequence>
<dbReference type="SUPFAM" id="SSF50494">
    <property type="entry name" value="Trypsin-like serine proteases"/>
    <property type="match status" value="1"/>
</dbReference>
<evidence type="ECO:0000313" key="2">
    <source>
        <dbReference type="Proteomes" id="UP001233172"/>
    </source>
</evidence>
<dbReference type="InterPro" id="IPR009003">
    <property type="entry name" value="Peptidase_S1_PA"/>
</dbReference>
<gene>
    <name evidence="1" type="ORF">Bpfe_027187</name>
</gene>
<name>A0AAD8EXS7_BIOPF</name>
<organism evidence="1 2">
    <name type="scientific">Biomphalaria pfeifferi</name>
    <name type="common">Bloodfluke planorb</name>
    <name type="synonym">Freshwater snail</name>
    <dbReference type="NCBI Taxonomy" id="112525"/>
    <lineage>
        <taxon>Eukaryota</taxon>
        <taxon>Metazoa</taxon>
        <taxon>Spiralia</taxon>
        <taxon>Lophotrochozoa</taxon>
        <taxon>Mollusca</taxon>
        <taxon>Gastropoda</taxon>
        <taxon>Heterobranchia</taxon>
        <taxon>Euthyneura</taxon>
        <taxon>Panpulmonata</taxon>
        <taxon>Hygrophila</taxon>
        <taxon>Lymnaeoidea</taxon>
        <taxon>Planorbidae</taxon>
        <taxon>Biomphalaria</taxon>
    </lineage>
</organism>